<dbReference type="Proteomes" id="UP000236630">
    <property type="component" value="Unassembled WGS sequence"/>
</dbReference>
<gene>
    <name evidence="2" type="ORF">CUMW_221710</name>
</gene>
<dbReference type="EMBL" id="BDQV01000327">
    <property type="protein sequence ID" value="GAY62947.1"/>
    <property type="molecule type" value="Genomic_DNA"/>
</dbReference>
<keyword evidence="3" id="KW-1185">Reference proteome</keyword>
<sequence length="103" mass="12145">MNPTALQSSTEHKRIFPFSSRECHRQIRLPTRPDPSGRRPGEMYWPGQRDWILFLPVQLQQLLNKMNFHVVLSKRSQLTKQQGHDHELDDQLGLHASRSDNLY</sequence>
<protein>
    <submittedName>
        <fullName evidence="2">Uncharacterized protein</fullName>
    </submittedName>
</protein>
<reference evidence="2 3" key="1">
    <citation type="journal article" date="2017" name="Front. Genet.">
        <title>Draft sequencing of the heterozygous diploid genome of Satsuma (Citrus unshiu Marc.) using a hybrid assembly approach.</title>
        <authorList>
            <person name="Shimizu T."/>
            <person name="Tanizawa Y."/>
            <person name="Mochizuki T."/>
            <person name="Nagasaki H."/>
            <person name="Yoshioka T."/>
            <person name="Toyoda A."/>
            <person name="Fujiyama A."/>
            <person name="Kaminuma E."/>
            <person name="Nakamura Y."/>
        </authorList>
    </citation>
    <scope>NUCLEOTIDE SEQUENCE [LARGE SCALE GENOMIC DNA]</scope>
    <source>
        <strain evidence="3">cv. Miyagawa wase</strain>
    </source>
</reference>
<organism evidence="2 3">
    <name type="scientific">Citrus unshiu</name>
    <name type="common">Satsuma mandarin</name>
    <name type="synonym">Citrus nobilis var. unshiu</name>
    <dbReference type="NCBI Taxonomy" id="55188"/>
    <lineage>
        <taxon>Eukaryota</taxon>
        <taxon>Viridiplantae</taxon>
        <taxon>Streptophyta</taxon>
        <taxon>Embryophyta</taxon>
        <taxon>Tracheophyta</taxon>
        <taxon>Spermatophyta</taxon>
        <taxon>Magnoliopsida</taxon>
        <taxon>eudicotyledons</taxon>
        <taxon>Gunneridae</taxon>
        <taxon>Pentapetalae</taxon>
        <taxon>rosids</taxon>
        <taxon>malvids</taxon>
        <taxon>Sapindales</taxon>
        <taxon>Rutaceae</taxon>
        <taxon>Aurantioideae</taxon>
        <taxon>Citrus</taxon>
    </lineage>
</organism>
<evidence type="ECO:0000256" key="1">
    <source>
        <dbReference type="SAM" id="MobiDB-lite"/>
    </source>
</evidence>
<comment type="caution">
    <text evidence="2">The sequence shown here is derived from an EMBL/GenBank/DDBJ whole genome shotgun (WGS) entry which is preliminary data.</text>
</comment>
<evidence type="ECO:0000313" key="3">
    <source>
        <dbReference type="Proteomes" id="UP000236630"/>
    </source>
</evidence>
<proteinExistence type="predicted"/>
<name>A0A2H5QE78_CITUN</name>
<accession>A0A2H5QE78</accession>
<dbReference type="AlphaFoldDB" id="A0A2H5QE78"/>
<feature type="region of interest" description="Disordered" evidence="1">
    <location>
        <begin position="77"/>
        <end position="103"/>
    </location>
</feature>
<evidence type="ECO:0000313" key="2">
    <source>
        <dbReference type="EMBL" id="GAY62947.1"/>
    </source>
</evidence>